<dbReference type="AlphaFoldDB" id="X1K3J0"/>
<reference evidence="7" key="1">
    <citation type="journal article" date="2014" name="Front. Microbiol.">
        <title>High frequency of phylogenetically diverse reductive dehalogenase-homologous genes in deep subseafloor sedimentary metagenomes.</title>
        <authorList>
            <person name="Kawai M."/>
            <person name="Futagami T."/>
            <person name="Toyoda A."/>
            <person name="Takaki Y."/>
            <person name="Nishi S."/>
            <person name="Hori S."/>
            <person name="Arai W."/>
            <person name="Tsubouchi T."/>
            <person name="Morono Y."/>
            <person name="Uchiyama I."/>
            <person name="Ito T."/>
            <person name="Fujiyama A."/>
            <person name="Inagaki F."/>
            <person name="Takami H."/>
        </authorList>
    </citation>
    <scope>NUCLEOTIDE SEQUENCE</scope>
    <source>
        <strain evidence="7">Expedition CK06-06</strain>
    </source>
</reference>
<feature type="transmembrane region" description="Helical" evidence="6">
    <location>
        <begin position="31"/>
        <end position="53"/>
    </location>
</feature>
<proteinExistence type="inferred from homology"/>
<evidence type="ECO:0000256" key="2">
    <source>
        <dbReference type="ARBA" id="ARBA00006434"/>
    </source>
</evidence>
<organism evidence="7">
    <name type="scientific">marine sediment metagenome</name>
    <dbReference type="NCBI Taxonomy" id="412755"/>
    <lineage>
        <taxon>unclassified sequences</taxon>
        <taxon>metagenomes</taxon>
        <taxon>ecological metagenomes</taxon>
    </lineage>
</organism>
<keyword evidence="5 6" id="KW-0472">Membrane</keyword>
<evidence type="ECO:0000256" key="4">
    <source>
        <dbReference type="ARBA" id="ARBA00022989"/>
    </source>
</evidence>
<evidence type="ECO:0000313" key="7">
    <source>
        <dbReference type="EMBL" id="GAI01567.1"/>
    </source>
</evidence>
<evidence type="ECO:0000256" key="1">
    <source>
        <dbReference type="ARBA" id="ARBA00004141"/>
    </source>
</evidence>
<dbReference type="GO" id="GO:0022857">
    <property type="term" value="F:transmembrane transporter activity"/>
    <property type="evidence" value="ECO:0007669"/>
    <property type="project" value="InterPro"/>
</dbReference>
<dbReference type="InterPro" id="IPR001734">
    <property type="entry name" value="Na/solute_symporter"/>
</dbReference>
<feature type="transmembrane region" description="Helical" evidence="6">
    <location>
        <begin position="59"/>
        <end position="78"/>
    </location>
</feature>
<evidence type="ECO:0000256" key="3">
    <source>
        <dbReference type="ARBA" id="ARBA00022692"/>
    </source>
</evidence>
<dbReference type="Gene3D" id="1.20.1730.10">
    <property type="entry name" value="Sodium/glucose cotransporter"/>
    <property type="match status" value="1"/>
</dbReference>
<dbReference type="GO" id="GO:0016020">
    <property type="term" value="C:membrane"/>
    <property type="evidence" value="ECO:0007669"/>
    <property type="project" value="UniProtKB-SubCell"/>
</dbReference>
<dbReference type="EMBL" id="BARU01047745">
    <property type="protein sequence ID" value="GAI01567.1"/>
    <property type="molecule type" value="Genomic_DNA"/>
</dbReference>
<comment type="subcellular location">
    <subcellularLocation>
        <location evidence="1">Membrane</location>
        <topology evidence="1">Multi-pass membrane protein</topology>
    </subcellularLocation>
</comment>
<dbReference type="InterPro" id="IPR038377">
    <property type="entry name" value="Na/Glc_symporter_sf"/>
</dbReference>
<name>X1K3J0_9ZZZZ</name>
<keyword evidence="4 6" id="KW-1133">Transmembrane helix</keyword>
<sequence>MLLTRIFIVAIGIFILVWGLWYDLGQDLWDYMAISGAIYFTGAIALLVFGLYWKRASKVGAYLALVCGFGAISGLKPVQALLG</sequence>
<feature type="non-terminal residue" evidence="7">
    <location>
        <position position="83"/>
    </location>
</feature>
<evidence type="ECO:0000256" key="6">
    <source>
        <dbReference type="SAM" id="Phobius"/>
    </source>
</evidence>
<comment type="similarity">
    <text evidence="2">Belongs to the sodium:solute symporter (SSF) (TC 2.A.21) family.</text>
</comment>
<feature type="transmembrane region" description="Helical" evidence="6">
    <location>
        <begin position="6"/>
        <end position="24"/>
    </location>
</feature>
<evidence type="ECO:0000256" key="5">
    <source>
        <dbReference type="ARBA" id="ARBA00023136"/>
    </source>
</evidence>
<protein>
    <submittedName>
        <fullName evidence="7">Uncharacterized protein</fullName>
    </submittedName>
</protein>
<keyword evidence="3 6" id="KW-0812">Transmembrane</keyword>
<comment type="caution">
    <text evidence="7">The sequence shown here is derived from an EMBL/GenBank/DDBJ whole genome shotgun (WGS) entry which is preliminary data.</text>
</comment>
<dbReference type="PROSITE" id="PS50283">
    <property type="entry name" value="NA_SOLUT_SYMP_3"/>
    <property type="match status" value="1"/>
</dbReference>
<gene>
    <name evidence="7" type="ORF">S03H2_71379</name>
</gene>
<accession>X1K3J0</accession>